<sequence>MKILITGGNGQLGNELQHLLDERNIAYEAADVATLDITKPEMVEEYFAKNRPEVVYHCAAYTAVDKAEGEGKEANELINATGTEIVAQACEKYAATLVYISTDYVFNGEKKTEYFPDDPKGPKNEYGRAKLLGEQAVQKYCSKYYIVRTAWVYGQWGHNFVYTMQNLAKTHDVLTVVDDQVGRPTWTRTLAEFITYLVDNKIAYGVYHCCNDGECSWYDFASEILKDKDVEVKPVTSDQFPQDAFRPSYSVMHLAKETGFEFPQWQDALHEFLNEVGE</sequence>
<dbReference type="Gene3D" id="3.40.50.720">
    <property type="entry name" value="NAD(P)-binding Rossmann-like Domain"/>
    <property type="match status" value="1"/>
</dbReference>
<accession>A0A921F8G3</accession>
<dbReference type="InterPro" id="IPR036291">
    <property type="entry name" value="NAD(P)-bd_dom_sf"/>
</dbReference>
<dbReference type="SUPFAM" id="SSF51735">
    <property type="entry name" value="NAD(P)-binding Rossmann-fold domains"/>
    <property type="match status" value="1"/>
</dbReference>
<dbReference type="NCBIfam" id="TIGR01214">
    <property type="entry name" value="rmlD"/>
    <property type="match status" value="1"/>
</dbReference>
<name>A0A921F8G3_9LACO</name>
<dbReference type="PANTHER" id="PTHR10491">
    <property type="entry name" value="DTDP-4-DEHYDRORHAMNOSE REDUCTASE"/>
    <property type="match status" value="1"/>
</dbReference>
<dbReference type="Pfam" id="PF04321">
    <property type="entry name" value="RmlD_sub_bind"/>
    <property type="match status" value="1"/>
</dbReference>
<dbReference type="CDD" id="cd05254">
    <property type="entry name" value="dTDP_HR_like_SDR_e"/>
    <property type="match status" value="1"/>
</dbReference>
<evidence type="ECO:0000313" key="5">
    <source>
        <dbReference type="Proteomes" id="UP000707535"/>
    </source>
</evidence>
<dbReference type="EMBL" id="DYXG01000039">
    <property type="protein sequence ID" value="HJE96911.1"/>
    <property type="molecule type" value="Genomic_DNA"/>
</dbReference>
<comment type="function">
    <text evidence="2">Catalyzes the reduction of dTDP-6-deoxy-L-lyxo-4-hexulose to yield dTDP-L-rhamnose.</text>
</comment>
<reference evidence="4" key="1">
    <citation type="journal article" date="2021" name="PeerJ">
        <title>Extensive microbial diversity within the chicken gut microbiome revealed by metagenomics and culture.</title>
        <authorList>
            <person name="Gilroy R."/>
            <person name="Ravi A."/>
            <person name="Getino M."/>
            <person name="Pursley I."/>
            <person name="Horton D.L."/>
            <person name="Alikhan N.F."/>
            <person name="Baker D."/>
            <person name="Gharbi K."/>
            <person name="Hall N."/>
            <person name="Watson M."/>
            <person name="Adriaenssens E.M."/>
            <person name="Foster-Nyarko E."/>
            <person name="Jarju S."/>
            <person name="Secka A."/>
            <person name="Antonio M."/>
            <person name="Oren A."/>
            <person name="Chaudhuri R.R."/>
            <person name="La Ragione R."/>
            <person name="Hildebrand F."/>
            <person name="Pallen M.J."/>
        </authorList>
    </citation>
    <scope>NUCLEOTIDE SEQUENCE</scope>
    <source>
        <strain evidence="4">CHK174-6876</strain>
    </source>
</reference>
<protein>
    <recommendedName>
        <fullName evidence="2">dTDP-4-dehydrorhamnose reductase</fullName>
        <ecNumber evidence="2">1.1.1.133</ecNumber>
    </recommendedName>
</protein>
<dbReference type="InterPro" id="IPR005913">
    <property type="entry name" value="dTDP_dehydrorham_reduct"/>
</dbReference>
<dbReference type="GO" id="GO:0019305">
    <property type="term" value="P:dTDP-rhamnose biosynthetic process"/>
    <property type="evidence" value="ECO:0007669"/>
    <property type="project" value="TreeGrafter"/>
</dbReference>
<comment type="caution">
    <text evidence="4">The sequence shown here is derived from an EMBL/GenBank/DDBJ whole genome shotgun (WGS) entry which is preliminary data.</text>
</comment>
<gene>
    <name evidence="4" type="primary">rfbD</name>
    <name evidence="4" type="ORF">K8V00_04755</name>
</gene>
<keyword evidence="2" id="KW-0521">NADP</keyword>
<dbReference type="FunFam" id="3.40.50.720:FF:000159">
    <property type="entry name" value="dTDP-4-dehydrorhamnose reductase"/>
    <property type="match status" value="1"/>
</dbReference>
<feature type="domain" description="RmlD-like substrate binding" evidence="3">
    <location>
        <begin position="1"/>
        <end position="276"/>
    </location>
</feature>
<dbReference type="PANTHER" id="PTHR10491:SF4">
    <property type="entry name" value="METHIONINE ADENOSYLTRANSFERASE 2 SUBUNIT BETA"/>
    <property type="match status" value="1"/>
</dbReference>
<comment type="pathway">
    <text evidence="2">Carbohydrate biosynthesis; dTDP-L-rhamnose biosynthesis.</text>
</comment>
<proteinExistence type="inferred from homology"/>
<dbReference type="GO" id="GO:0005829">
    <property type="term" value="C:cytosol"/>
    <property type="evidence" value="ECO:0007669"/>
    <property type="project" value="TreeGrafter"/>
</dbReference>
<dbReference type="Proteomes" id="UP000707535">
    <property type="component" value="Unassembled WGS sequence"/>
</dbReference>
<evidence type="ECO:0000256" key="1">
    <source>
        <dbReference type="ARBA" id="ARBA00010944"/>
    </source>
</evidence>
<dbReference type="GO" id="GO:0008831">
    <property type="term" value="F:dTDP-4-dehydrorhamnose reductase activity"/>
    <property type="evidence" value="ECO:0007669"/>
    <property type="project" value="UniProtKB-EC"/>
</dbReference>
<evidence type="ECO:0000259" key="3">
    <source>
        <dbReference type="Pfam" id="PF04321"/>
    </source>
</evidence>
<evidence type="ECO:0000256" key="2">
    <source>
        <dbReference type="RuleBase" id="RU364082"/>
    </source>
</evidence>
<reference evidence="4" key="2">
    <citation type="submission" date="2021-09" db="EMBL/GenBank/DDBJ databases">
        <authorList>
            <person name="Gilroy R."/>
        </authorList>
    </citation>
    <scope>NUCLEOTIDE SEQUENCE</scope>
    <source>
        <strain evidence="4">CHK174-6876</strain>
    </source>
</reference>
<dbReference type="InterPro" id="IPR029903">
    <property type="entry name" value="RmlD-like-bd"/>
</dbReference>
<evidence type="ECO:0000313" key="4">
    <source>
        <dbReference type="EMBL" id="HJE96911.1"/>
    </source>
</evidence>
<dbReference type="Gene3D" id="3.90.25.10">
    <property type="entry name" value="UDP-galactose 4-epimerase, domain 1"/>
    <property type="match status" value="1"/>
</dbReference>
<dbReference type="AlphaFoldDB" id="A0A921F8G3"/>
<comment type="similarity">
    <text evidence="1 2">Belongs to the dTDP-4-dehydrorhamnose reductase family.</text>
</comment>
<organism evidence="4 5">
    <name type="scientific">Ligilactobacillus acidipiscis</name>
    <dbReference type="NCBI Taxonomy" id="89059"/>
    <lineage>
        <taxon>Bacteria</taxon>
        <taxon>Bacillati</taxon>
        <taxon>Bacillota</taxon>
        <taxon>Bacilli</taxon>
        <taxon>Lactobacillales</taxon>
        <taxon>Lactobacillaceae</taxon>
        <taxon>Ligilactobacillus</taxon>
    </lineage>
</organism>
<dbReference type="EC" id="1.1.1.133" evidence="2"/>
<keyword evidence="2 4" id="KW-0560">Oxidoreductase</keyword>